<reference evidence="4 5" key="1">
    <citation type="journal article" date="2011" name="Nature">
        <title>Genome sequencing reveals insights into physiology and longevity of the naked mole rat.</title>
        <authorList>
            <person name="Kim E.B."/>
            <person name="Fang X."/>
            <person name="Fushan A.A."/>
            <person name="Huang Z."/>
            <person name="Lobanov A.V."/>
            <person name="Han L."/>
            <person name="Marino S.M."/>
            <person name="Sun X."/>
            <person name="Turanov A.A."/>
            <person name="Yang P."/>
            <person name="Yim S.H."/>
            <person name="Zhao X."/>
            <person name="Kasaikina M.V."/>
            <person name="Stoletzki N."/>
            <person name="Peng C."/>
            <person name="Polak P."/>
            <person name="Xiong Z."/>
            <person name="Kiezun A."/>
            <person name="Zhu Y."/>
            <person name="Chen Y."/>
            <person name="Kryukov G.V."/>
            <person name="Zhang Q."/>
            <person name="Peshkin L."/>
            <person name="Yang L."/>
            <person name="Bronson R.T."/>
            <person name="Buffenstein R."/>
            <person name="Wang B."/>
            <person name="Han C."/>
            <person name="Li Q."/>
            <person name="Chen L."/>
            <person name="Zhao W."/>
            <person name="Sunyaev S.R."/>
            <person name="Park T.J."/>
            <person name="Zhang G."/>
            <person name="Wang J."/>
            <person name="Gladyshev V.N."/>
        </authorList>
    </citation>
    <scope>NUCLEOTIDE SEQUENCE [LARGE SCALE GENOMIC DNA]</scope>
</reference>
<keyword evidence="2" id="KW-1133">Transmembrane helix</keyword>
<feature type="compositionally biased region" description="Polar residues" evidence="1">
    <location>
        <begin position="664"/>
        <end position="677"/>
    </location>
</feature>
<evidence type="ECO:0000313" key="5">
    <source>
        <dbReference type="Proteomes" id="UP000006813"/>
    </source>
</evidence>
<feature type="region of interest" description="Disordered" evidence="1">
    <location>
        <begin position="509"/>
        <end position="583"/>
    </location>
</feature>
<dbReference type="eggNOG" id="ENOG502QVVG">
    <property type="taxonomic scope" value="Eukaryota"/>
</dbReference>
<dbReference type="InterPro" id="IPR029423">
    <property type="entry name" value="LRRC37AB_C"/>
</dbReference>
<dbReference type="InParanoid" id="G5BN89"/>
<feature type="compositionally biased region" description="Basic and acidic residues" evidence="1">
    <location>
        <begin position="98"/>
        <end position="108"/>
    </location>
</feature>
<feature type="transmembrane region" description="Helical" evidence="2">
    <location>
        <begin position="790"/>
        <end position="814"/>
    </location>
</feature>
<gene>
    <name evidence="4" type="ORF">GW7_07843</name>
</gene>
<dbReference type="Proteomes" id="UP000006813">
    <property type="component" value="Unassembled WGS sequence"/>
</dbReference>
<keyword evidence="2" id="KW-0812">Transmembrane</keyword>
<dbReference type="PANTHER" id="PTHR23045">
    <property type="entry name" value="LEUCINE-RICH REPEAT-CONTAINING PROTEIN 37A"/>
    <property type="match status" value="1"/>
</dbReference>
<feature type="domain" description="LRRC37A/B like protein 1 C-terminal" evidence="3">
    <location>
        <begin position="688"/>
        <end position="814"/>
    </location>
</feature>
<keyword evidence="2" id="KW-0472">Membrane</keyword>
<organism evidence="4 5">
    <name type="scientific">Heterocephalus glaber</name>
    <name type="common">Naked mole rat</name>
    <dbReference type="NCBI Taxonomy" id="10181"/>
    <lineage>
        <taxon>Eukaryota</taxon>
        <taxon>Metazoa</taxon>
        <taxon>Chordata</taxon>
        <taxon>Craniata</taxon>
        <taxon>Vertebrata</taxon>
        <taxon>Euteleostomi</taxon>
        <taxon>Mammalia</taxon>
        <taxon>Eutheria</taxon>
        <taxon>Euarchontoglires</taxon>
        <taxon>Glires</taxon>
        <taxon>Rodentia</taxon>
        <taxon>Hystricomorpha</taxon>
        <taxon>Bathyergidae</taxon>
        <taxon>Heterocephalus</taxon>
    </lineage>
</organism>
<feature type="region of interest" description="Disordered" evidence="1">
    <location>
        <begin position="98"/>
        <end position="174"/>
    </location>
</feature>
<dbReference type="Gene3D" id="3.80.10.10">
    <property type="entry name" value="Ribonuclease Inhibitor"/>
    <property type="match status" value="1"/>
</dbReference>
<dbReference type="EMBL" id="JH171123">
    <property type="protein sequence ID" value="EHB10750.1"/>
    <property type="molecule type" value="Genomic_DNA"/>
</dbReference>
<feature type="transmembrane region" description="Helical" evidence="2">
    <location>
        <begin position="870"/>
        <end position="893"/>
    </location>
</feature>
<dbReference type="InterPro" id="IPR015753">
    <property type="entry name" value="LRRC37"/>
</dbReference>
<evidence type="ECO:0000256" key="2">
    <source>
        <dbReference type="SAM" id="Phobius"/>
    </source>
</evidence>
<dbReference type="STRING" id="10181.G5BN89"/>
<protein>
    <submittedName>
        <fullName evidence="4">Leucine-rich repeat-containing protein 37A</fullName>
    </submittedName>
</protein>
<feature type="region of interest" description="Disordered" evidence="1">
    <location>
        <begin position="645"/>
        <end position="678"/>
    </location>
</feature>
<dbReference type="Pfam" id="PF14914">
    <property type="entry name" value="LRRC37AB_C"/>
    <property type="match status" value="1"/>
</dbReference>
<dbReference type="PANTHER" id="PTHR23045:SF9">
    <property type="entry name" value="LEUCINE RICH REPEAT CONTAINING 37A-RELATED"/>
    <property type="match status" value="1"/>
</dbReference>
<evidence type="ECO:0000313" key="4">
    <source>
        <dbReference type="EMBL" id="EHB10750.1"/>
    </source>
</evidence>
<feature type="region of interest" description="Disordered" evidence="1">
    <location>
        <begin position="1"/>
        <end position="22"/>
    </location>
</feature>
<accession>G5BN89</accession>
<evidence type="ECO:0000256" key="1">
    <source>
        <dbReference type="SAM" id="MobiDB-lite"/>
    </source>
</evidence>
<name>G5BN89_HETGA</name>
<dbReference type="AlphaFoldDB" id="G5BN89"/>
<proteinExistence type="predicted"/>
<evidence type="ECO:0000259" key="3">
    <source>
        <dbReference type="Pfam" id="PF14914"/>
    </source>
</evidence>
<sequence length="928" mass="101804">MLSPPQRFAGQLSPQLDKVAAPHQGLRAKLPWRERLQKLVQMVDGGQNQFLAQPPHLKRKIQTLGPHHPADHQAGEVPFVPLDRQHSKAAKFLSHLNKKEEEQDRHQQLPEVVVGTPHQLEKPEVRPTQRGPSPPVTGPPSHMDPSSTAVPSAEAAHSPSLQKPTAPVTRTGVTLSQPSEVKALTVLGAQSSTTDICELCSCQEETLSCTDLGPTRRLREVPALEPSAHNRNVTVLNFQGNSISSLDENVWRTYQWAERLDLGATHVGPEVLENILTMTLALQTLILPSHMACCFCQIKSDIEAVCPTVKLRCDGACLSNTIQCPEAAAMGNVVGALMKALQARNNSTSAQLSIEPETSSQQTEAAAMGNVVGALMKALQARNNSTSAQLSIEPETSSQQTVAPWWDIVSAQLPVHGQSDAIHALNYTVPYLSEGNPEAVQSALLQLIARLFPKVFHGDNTDPVKKDIKKSSFIHESNKTALEELYLLRNWLNGEIQTKMEEVKKEEDTVGHIQPPLLGPTPEPQLSRAVGRAPTQEDSMAEAPRGRRLHTVDRGQRAPTPSSLPAPWLGRSPTSRTQPVVRSRAKDFTHSIWFLNHGKDRALRMKRTPPARQSRKSHRLAGTLFPVSLGTAKRPGLQALRSLMDSPPGGFPSAPGDLRVSAADSASGSAPTPTHITSPVLPSLVVRLETGLNHLLQPLIPDDNVRGFITEVISILEMDCAEPPAPLTCAKLIAKSRRLLMLLTGQWEATVSQAQGEQQQLLEGTEAHGKQKGQQTPRMFREHVPKGTYIYKYIIGTLAALVMILITVVIVLCVRQSRCLLMLLTEQREATVSQAQGEQQQLLEGTEAHGKQKGQQTPRMFREHVPKGTYIYKYIIGTLAALVMILITVVIVLCVRQSYRHRRARVHDPEAGREPAIESDELLELLTK</sequence>
<dbReference type="InterPro" id="IPR032675">
    <property type="entry name" value="LRR_dom_sf"/>
</dbReference>